<evidence type="ECO:0000313" key="3">
    <source>
        <dbReference type="Proteomes" id="UP000269721"/>
    </source>
</evidence>
<organism evidence="2 3">
    <name type="scientific">Blyttiomyces helicus</name>
    <dbReference type="NCBI Taxonomy" id="388810"/>
    <lineage>
        <taxon>Eukaryota</taxon>
        <taxon>Fungi</taxon>
        <taxon>Fungi incertae sedis</taxon>
        <taxon>Chytridiomycota</taxon>
        <taxon>Chytridiomycota incertae sedis</taxon>
        <taxon>Chytridiomycetes</taxon>
        <taxon>Chytridiomycetes incertae sedis</taxon>
        <taxon>Blyttiomyces</taxon>
    </lineage>
</organism>
<keyword evidence="1" id="KW-0812">Transmembrane</keyword>
<dbReference type="AlphaFoldDB" id="A0A4P9WS61"/>
<dbReference type="Proteomes" id="UP000269721">
    <property type="component" value="Unassembled WGS sequence"/>
</dbReference>
<protein>
    <submittedName>
        <fullName evidence="2">Uncharacterized protein</fullName>
    </submittedName>
</protein>
<reference evidence="3" key="1">
    <citation type="journal article" date="2018" name="Nat. Microbiol.">
        <title>Leveraging single-cell genomics to expand the fungal tree of life.</title>
        <authorList>
            <person name="Ahrendt S.R."/>
            <person name="Quandt C.A."/>
            <person name="Ciobanu D."/>
            <person name="Clum A."/>
            <person name="Salamov A."/>
            <person name="Andreopoulos B."/>
            <person name="Cheng J.F."/>
            <person name="Woyke T."/>
            <person name="Pelin A."/>
            <person name="Henrissat B."/>
            <person name="Reynolds N.K."/>
            <person name="Benny G.L."/>
            <person name="Smith M.E."/>
            <person name="James T.Y."/>
            <person name="Grigoriev I.V."/>
        </authorList>
    </citation>
    <scope>NUCLEOTIDE SEQUENCE [LARGE SCALE GENOMIC DNA]</scope>
</reference>
<keyword evidence="1" id="KW-0472">Membrane</keyword>
<evidence type="ECO:0000313" key="2">
    <source>
        <dbReference type="EMBL" id="RKO93816.1"/>
    </source>
</evidence>
<keyword evidence="1" id="KW-1133">Transmembrane helix</keyword>
<keyword evidence="3" id="KW-1185">Reference proteome</keyword>
<dbReference type="EMBL" id="KZ994107">
    <property type="protein sequence ID" value="RKO93816.1"/>
    <property type="molecule type" value="Genomic_DNA"/>
</dbReference>
<evidence type="ECO:0000256" key="1">
    <source>
        <dbReference type="SAM" id="Phobius"/>
    </source>
</evidence>
<name>A0A4P9WS61_9FUNG</name>
<feature type="transmembrane region" description="Helical" evidence="1">
    <location>
        <begin position="138"/>
        <end position="162"/>
    </location>
</feature>
<sequence>MPLPILCKVLQLHSARVVHSGLDVERGELLVQGLLVARQGMQHWQQQLQRRRSVRTLWPGPLLSCGKGSWWGRICALARPQWRGHHFMCAQMVLSRHGTLRLSWQGHVWRGEAAGLQASTFRWCCLHCRRGTEKIHSALVIVVGVVVSGRITIWHFVFLFPFRKVFIQWGQLLEKVLNLRVVRLDYANVQTTASQCCAWGEAGGSSFAASGQTI</sequence>
<gene>
    <name evidence="2" type="ORF">BDK51DRAFT_25578</name>
</gene>
<proteinExistence type="predicted"/>
<accession>A0A4P9WS61</accession>